<keyword evidence="1" id="KW-1133">Transmembrane helix</keyword>
<keyword evidence="2" id="KW-0732">Signal</keyword>
<evidence type="ECO:0000313" key="3">
    <source>
        <dbReference type="EMBL" id="KKT37850.1"/>
    </source>
</evidence>
<gene>
    <name evidence="3" type="ORF">UW22_C0017G0003</name>
</gene>
<evidence type="ECO:0000256" key="1">
    <source>
        <dbReference type="SAM" id="Phobius"/>
    </source>
</evidence>
<reference evidence="3 4" key="1">
    <citation type="journal article" date="2015" name="Nature">
        <title>rRNA introns, odd ribosomes, and small enigmatic genomes across a large radiation of phyla.</title>
        <authorList>
            <person name="Brown C.T."/>
            <person name="Hug L.A."/>
            <person name="Thomas B.C."/>
            <person name="Sharon I."/>
            <person name="Castelle C.J."/>
            <person name="Singh A."/>
            <person name="Wilkins M.J."/>
            <person name="Williams K.H."/>
            <person name="Banfield J.F."/>
        </authorList>
    </citation>
    <scope>NUCLEOTIDE SEQUENCE [LARGE SCALE GENOMIC DNA]</scope>
</reference>
<feature type="transmembrane region" description="Helical" evidence="1">
    <location>
        <begin position="242"/>
        <end position="268"/>
    </location>
</feature>
<feature type="signal peptide" evidence="2">
    <location>
        <begin position="1"/>
        <end position="36"/>
    </location>
</feature>
<accession>A0A0G1GTB5</accession>
<keyword evidence="1" id="KW-0472">Membrane</keyword>
<comment type="caution">
    <text evidence="3">The sequence shown here is derived from an EMBL/GenBank/DDBJ whole genome shotgun (WGS) entry which is preliminary data.</text>
</comment>
<organism evidence="3 4">
    <name type="scientific">Candidatus Gottesmanbacteria bacterium GW2011_GWB1_44_11c</name>
    <dbReference type="NCBI Taxonomy" id="1618447"/>
    <lineage>
        <taxon>Bacteria</taxon>
        <taxon>Candidatus Gottesmaniibacteriota</taxon>
    </lineage>
</organism>
<feature type="transmembrane region" description="Helical" evidence="1">
    <location>
        <begin position="200"/>
        <end position="221"/>
    </location>
</feature>
<keyword evidence="1" id="KW-0812">Transmembrane</keyword>
<dbReference type="EMBL" id="LCHM01000017">
    <property type="protein sequence ID" value="KKT37850.1"/>
    <property type="molecule type" value="Genomic_DNA"/>
</dbReference>
<dbReference type="AlphaFoldDB" id="A0A0G1GTB5"/>
<name>A0A0G1GTB5_9BACT</name>
<feature type="chain" id="PRO_5002537421" evidence="2">
    <location>
        <begin position="37"/>
        <end position="270"/>
    </location>
</feature>
<dbReference type="Proteomes" id="UP000034617">
    <property type="component" value="Unassembled WGS sequence"/>
</dbReference>
<evidence type="ECO:0000256" key="2">
    <source>
        <dbReference type="SAM" id="SignalP"/>
    </source>
</evidence>
<evidence type="ECO:0000313" key="4">
    <source>
        <dbReference type="Proteomes" id="UP000034617"/>
    </source>
</evidence>
<proteinExistence type="predicted"/>
<protein>
    <submittedName>
        <fullName evidence="3">Uncharacterized protein</fullName>
    </submittedName>
</protein>
<sequence length="270" mass="28988">MRQLFFLYRGRTSYISYSRNIFLCCIFLFLPFSVQAQQTSSGVAVSLRFSTADVSDGDIVCNTPEGAIPCRKPYDSTIIGVLVLSPAVSLERIDATGSATMPVISMGKAYVRVRSIEGGVKKGDFITSSETPGLGQKVEKSGYIIGISLEDAAFATGEAEKKILVALSIRPAFFSTNAKSNLMQLIREGVEGTYTSPLSALRFILAAATTLLSVILGFIYFGRVARSGVEAIGRNPLAGKMIQLSVVFNILLTIGIMGAGVTISYFILVF</sequence>